<gene>
    <name evidence="1" type="ORF">MRB53_019371</name>
</gene>
<name>A0ACC2KXW6_PERAE</name>
<evidence type="ECO:0000313" key="2">
    <source>
        <dbReference type="Proteomes" id="UP001234297"/>
    </source>
</evidence>
<proteinExistence type="predicted"/>
<reference evidence="1 2" key="1">
    <citation type="journal article" date="2022" name="Hortic Res">
        <title>A haplotype resolved chromosomal level avocado genome allows analysis of novel avocado genes.</title>
        <authorList>
            <person name="Nath O."/>
            <person name="Fletcher S.J."/>
            <person name="Hayward A."/>
            <person name="Shaw L.M."/>
            <person name="Masouleh A.K."/>
            <person name="Furtado A."/>
            <person name="Henry R.J."/>
            <person name="Mitter N."/>
        </authorList>
    </citation>
    <scope>NUCLEOTIDE SEQUENCE [LARGE SCALE GENOMIC DNA]</scope>
    <source>
        <strain evidence="2">cv. Hass</strain>
    </source>
</reference>
<accession>A0ACC2KXW6</accession>
<sequence length="212" mass="23243">MFRSGENLMDQLHVALRYDYPFVFTKEPPFRRNRRIKGKPALLDETGAAGRSWLFEHGVAGSVDGPRVAEGGRFLLPGVPGSDRRWVLDAVGQGPLDRDSCQAGGVCVEGDRHTGLDRGFEEVLAASGGRSESRPARQLFDENTLDFIFTGGIDGARRVEEFAAEIDRALKPKGFLVVHTSSAGDLYSFNSLLNLFNCCKLIRSLKINGPDS</sequence>
<protein>
    <submittedName>
        <fullName evidence="1">Uncharacterized protein</fullName>
    </submittedName>
</protein>
<dbReference type="EMBL" id="CM056814">
    <property type="protein sequence ID" value="KAJ8626064.1"/>
    <property type="molecule type" value="Genomic_DNA"/>
</dbReference>
<organism evidence="1 2">
    <name type="scientific">Persea americana</name>
    <name type="common">Avocado</name>
    <dbReference type="NCBI Taxonomy" id="3435"/>
    <lineage>
        <taxon>Eukaryota</taxon>
        <taxon>Viridiplantae</taxon>
        <taxon>Streptophyta</taxon>
        <taxon>Embryophyta</taxon>
        <taxon>Tracheophyta</taxon>
        <taxon>Spermatophyta</taxon>
        <taxon>Magnoliopsida</taxon>
        <taxon>Magnoliidae</taxon>
        <taxon>Laurales</taxon>
        <taxon>Lauraceae</taxon>
        <taxon>Persea</taxon>
    </lineage>
</organism>
<keyword evidence="2" id="KW-1185">Reference proteome</keyword>
<comment type="caution">
    <text evidence="1">The sequence shown here is derived from an EMBL/GenBank/DDBJ whole genome shotgun (WGS) entry which is preliminary data.</text>
</comment>
<dbReference type="Proteomes" id="UP001234297">
    <property type="component" value="Chromosome 6"/>
</dbReference>
<evidence type="ECO:0000313" key="1">
    <source>
        <dbReference type="EMBL" id="KAJ8626064.1"/>
    </source>
</evidence>